<name>A0A917JWX2_9PSEU</name>
<dbReference type="InterPro" id="IPR053141">
    <property type="entry name" value="Mycobact_SerProt_Inhib_Rv3364c"/>
</dbReference>
<evidence type="ECO:0000313" key="3">
    <source>
        <dbReference type="EMBL" id="GGI87981.1"/>
    </source>
</evidence>
<dbReference type="EMBL" id="BAAAHC010000001">
    <property type="protein sequence ID" value="GAA0503506.1"/>
    <property type="molecule type" value="Genomic_DNA"/>
</dbReference>
<dbReference type="AlphaFoldDB" id="A0A917JWX2"/>
<dbReference type="SUPFAM" id="SSF103196">
    <property type="entry name" value="Roadblock/LC7 domain"/>
    <property type="match status" value="1"/>
</dbReference>
<dbReference type="PANTHER" id="PTHR36222">
    <property type="entry name" value="SERINE PROTEASE INHIBITOR RV3364C"/>
    <property type="match status" value="1"/>
</dbReference>
<evidence type="ECO:0000313" key="4">
    <source>
        <dbReference type="Proteomes" id="UP000597989"/>
    </source>
</evidence>
<dbReference type="PANTHER" id="PTHR36222:SF1">
    <property type="entry name" value="SERINE PROTEASE INHIBITOR RV3364C"/>
    <property type="match status" value="1"/>
</dbReference>
<dbReference type="Proteomes" id="UP000597989">
    <property type="component" value="Unassembled WGS sequence"/>
</dbReference>
<evidence type="ECO:0000313" key="5">
    <source>
        <dbReference type="Proteomes" id="UP001500220"/>
    </source>
</evidence>
<reference evidence="3 4" key="2">
    <citation type="journal article" date="2014" name="Int. J. Syst. Evol. Microbiol.">
        <title>Complete genome sequence of Corynebacterium casei LMG S-19264T (=DSM 44701T), isolated from a smear-ripened cheese.</title>
        <authorList>
            <consortium name="US DOE Joint Genome Institute (JGI-PGF)"/>
            <person name="Walter F."/>
            <person name="Albersmeier A."/>
            <person name="Kalinowski J."/>
            <person name="Ruckert C."/>
        </authorList>
    </citation>
    <scope>NUCLEOTIDE SEQUENCE [LARGE SCALE GENOMIC DNA]</scope>
    <source>
        <strain evidence="3 4">CGMCC 4.7206</strain>
    </source>
</reference>
<dbReference type="Pfam" id="PF03259">
    <property type="entry name" value="Robl_LC7"/>
    <property type="match status" value="1"/>
</dbReference>
<reference evidence="2" key="1">
    <citation type="journal article" date="2014" name="Int. J. Syst. Evol. Microbiol.">
        <title>Complete genome of a new Firmicutes species belonging to the dominant human colonic microbiota ('Ruminococcus bicirculans') reveals two chromosomes and a selective capacity to utilize plant glucans.</title>
        <authorList>
            <consortium name="NISC Comparative Sequencing Program"/>
            <person name="Wegmann U."/>
            <person name="Louis P."/>
            <person name="Goesmann A."/>
            <person name="Henrissat B."/>
            <person name="Duncan S.H."/>
            <person name="Flint H.J."/>
        </authorList>
    </citation>
    <scope>NUCLEOTIDE SEQUENCE</scope>
    <source>
        <strain evidence="2">JCM 10664</strain>
    </source>
</reference>
<reference evidence="3" key="4">
    <citation type="submission" date="2020-09" db="EMBL/GenBank/DDBJ databases">
        <authorList>
            <person name="Sun Q."/>
            <person name="Zhou Y."/>
        </authorList>
    </citation>
    <scope>NUCLEOTIDE SEQUENCE</scope>
    <source>
        <strain evidence="3">CGMCC 4.7206</strain>
    </source>
</reference>
<dbReference type="Proteomes" id="UP001500220">
    <property type="component" value="Unassembled WGS sequence"/>
</dbReference>
<sequence length="143" mass="14873">MCEVGMTETASKLSWLLDDFVQGVHGADHAVVLSNDGLVIAKSAGLDRDSADKLAAASSSMRSIGKGVSKDFGRGQVAQTHVEMERGFLFVSAAGSGACLAVLSASEADIELVAYEMGRLITRVGTFLSAAPREPRGVAADRT</sequence>
<reference evidence="5" key="3">
    <citation type="journal article" date="2019" name="Int. J. Syst. Evol. Microbiol.">
        <title>The Global Catalogue of Microorganisms (GCM) 10K type strain sequencing project: providing services to taxonomists for standard genome sequencing and annotation.</title>
        <authorList>
            <consortium name="The Broad Institute Genomics Platform"/>
            <consortium name="The Broad Institute Genome Sequencing Center for Infectious Disease"/>
            <person name="Wu L."/>
            <person name="Ma J."/>
        </authorList>
    </citation>
    <scope>NUCLEOTIDE SEQUENCE [LARGE SCALE GENOMIC DNA]</scope>
    <source>
        <strain evidence="5">JCM 10664</strain>
    </source>
</reference>
<dbReference type="EMBL" id="BMMT01000008">
    <property type="protein sequence ID" value="GGI87981.1"/>
    <property type="molecule type" value="Genomic_DNA"/>
</dbReference>
<accession>A0A917JWX2</accession>
<comment type="caution">
    <text evidence="3">The sequence shown here is derived from an EMBL/GenBank/DDBJ whole genome shotgun (WGS) entry which is preliminary data.</text>
</comment>
<reference evidence="2" key="5">
    <citation type="submission" date="2023-12" db="EMBL/GenBank/DDBJ databases">
        <authorList>
            <person name="Sun Q."/>
            <person name="Inoue M."/>
        </authorList>
    </citation>
    <scope>NUCLEOTIDE SEQUENCE</scope>
    <source>
        <strain evidence="2">JCM 10664</strain>
    </source>
</reference>
<feature type="domain" description="Roadblock/LAMTOR2" evidence="1">
    <location>
        <begin position="14"/>
        <end position="104"/>
    </location>
</feature>
<protein>
    <submittedName>
        <fullName evidence="3">Dynein regulation protein LC7</fullName>
    </submittedName>
    <submittedName>
        <fullName evidence="2">Roadblock/LC7 domain-containing protein</fullName>
    </submittedName>
</protein>
<dbReference type="SMART" id="SM00960">
    <property type="entry name" value="Robl_LC7"/>
    <property type="match status" value="1"/>
</dbReference>
<organism evidence="3 4">
    <name type="scientific">Saccharopolyspora thermophila</name>
    <dbReference type="NCBI Taxonomy" id="89367"/>
    <lineage>
        <taxon>Bacteria</taxon>
        <taxon>Bacillati</taxon>
        <taxon>Actinomycetota</taxon>
        <taxon>Actinomycetes</taxon>
        <taxon>Pseudonocardiales</taxon>
        <taxon>Pseudonocardiaceae</taxon>
        <taxon>Saccharopolyspora</taxon>
    </lineage>
</organism>
<evidence type="ECO:0000259" key="1">
    <source>
        <dbReference type="SMART" id="SM00960"/>
    </source>
</evidence>
<proteinExistence type="predicted"/>
<dbReference type="InterPro" id="IPR004942">
    <property type="entry name" value="Roadblock/LAMTOR2_dom"/>
</dbReference>
<keyword evidence="5" id="KW-1185">Reference proteome</keyword>
<dbReference type="Gene3D" id="3.30.450.30">
    <property type="entry name" value="Dynein light chain 2a, cytoplasmic"/>
    <property type="match status" value="1"/>
</dbReference>
<gene>
    <name evidence="2" type="ORF">GCM10009545_01460</name>
    <name evidence="3" type="ORF">GCM10011581_26370</name>
</gene>
<evidence type="ECO:0000313" key="2">
    <source>
        <dbReference type="EMBL" id="GAA0503506.1"/>
    </source>
</evidence>